<name>A0ABM9ETU6_9BACI</name>
<evidence type="ECO:0000313" key="2">
    <source>
        <dbReference type="EMBL" id="CAH2716074.1"/>
    </source>
</evidence>
<evidence type="ECO:0000313" key="3">
    <source>
        <dbReference type="Proteomes" id="UP000838308"/>
    </source>
</evidence>
<organism evidence="2 3">
    <name type="scientific">Neobacillus rhizosphaerae</name>
    <dbReference type="NCBI Taxonomy" id="2880965"/>
    <lineage>
        <taxon>Bacteria</taxon>
        <taxon>Bacillati</taxon>
        <taxon>Bacillota</taxon>
        <taxon>Bacilli</taxon>
        <taxon>Bacillales</taxon>
        <taxon>Bacillaceae</taxon>
        <taxon>Neobacillus</taxon>
    </lineage>
</organism>
<keyword evidence="3" id="KW-1185">Reference proteome</keyword>
<gene>
    <name evidence="2" type="ORF">BACCIP111895_03258</name>
</gene>
<comment type="caution">
    <text evidence="2">The sequence shown here is derived from an EMBL/GenBank/DDBJ whole genome shotgun (WGS) entry which is preliminary data.</text>
</comment>
<accession>A0ABM9ETU6</accession>
<proteinExistence type="predicted"/>
<dbReference type="Pfam" id="PF08378">
    <property type="entry name" value="NERD"/>
    <property type="match status" value="1"/>
</dbReference>
<sequence length="302" mass="35630">MLLRGRSESDELMAMRYLNTRMELTEKEKFHYSKLEKGFEGEVKFDLLAESLQEERYIINDLLLEVNNSYFQLDTLIISQGVIHLLDIKNFQGDCYLESDKLYAMKTGREYKNPVDQLKRSTTLFRQLLQNLKQNYLVEASVLFINPEFTLYQAPMDQPIILPTQVNSFLKDLNKTLSKLNDGHKKLAQKLISLHQTKNPFTVLPKYNYDQLQKGVYCKTCKSFLIYIKNNDFVCGKCGGHEKIELAILRNVEEFNLLFPDRKITTHSIYEWCKVDLNKRTFCRILKRNYTAFGNTRETYYK</sequence>
<feature type="domain" description="NERD" evidence="1">
    <location>
        <begin position="37"/>
        <end position="151"/>
    </location>
</feature>
<evidence type="ECO:0000259" key="1">
    <source>
        <dbReference type="PROSITE" id="PS50965"/>
    </source>
</evidence>
<dbReference type="RefSeq" id="WP_248736340.1">
    <property type="nucleotide sequence ID" value="NZ_CALBWS010000023.1"/>
</dbReference>
<protein>
    <recommendedName>
        <fullName evidence="1">NERD domain-containing protein</fullName>
    </recommendedName>
</protein>
<dbReference type="InterPro" id="IPR011528">
    <property type="entry name" value="NERD"/>
</dbReference>
<reference evidence="2" key="1">
    <citation type="submission" date="2022-04" db="EMBL/GenBank/DDBJ databases">
        <authorList>
            <person name="Criscuolo A."/>
        </authorList>
    </citation>
    <scope>NUCLEOTIDE SEQUENCE</scope>
    <source>
        <strain evidence="2">CIP111895</strain>
    </source>
</reference>
<dbReference type="Proteomes" id="UP000838308">
    <property type="component" value="Unassembled WGS sequence"/>
</dbReference>
<dbReference type="EMBL" id="CALBWS010000023">
    <property type="protein sequence ID" value="CAH2716074.1"/>
    <property type="molecule type" value="Genomic_DNA"/>
</dbReference>
<dbReference type="PROSITE" id="PS50965">
    <property type="entry name" value="NERD"/>
    <property type="match status" value="1"/>
</dbReference>